<proteinExistence type="predicted"/>
<geneLocation type="mitochondrion" evidence="1"/>
<dbReference type="EMBL" id="LKAM01000008">
    <property type="protein sequence ID" value="KUM47164.1"/>
    <property type="molecule type" value="Genomic_DNA"/>
</dbReference>
<evidence type="ECO:0000313" key="1">
    <source>
        <dbReference type="EMBL" id="KUM47164.1"/>
    </source>
</evidence>
<accession>A0A101LXG8</accession>
<organism evidence="1">
    <name type="scientific">Picea glauca</name>
    <name type="common">White spruce</name>
    <name type="synonym">Pinus glauca</name>
    <dbReference type="NCBI Taxonomy" id="3330"/>
    <lineage>
        <taxon>Eukaryota</taxon>
        <taxon>Viridiplantae</taxon>
        <taxon>Streptophyta</taxon>
        <taxon>Embryophyta</taxon>
        <taxon>Tracheophyta</taxon>
        <taxon>Spermatophyta</taxon>
        <taxon>Pinopsida</taxon>
        <taxon>Pinidae</taxon>
        <taxon>Conifers I</taxon>
        <taxon>Pinales</taxon>
        <taxon>Pinaceae</taxon>
        <taxon>Picea</taxon>
    </lineage>
</organism>
<dbReference type="AlphaFoldDB" id="A0A101LXG8"/>
<reference evidence="1" key="1">
    <citation type="journal article" date="2015" name="Genome Biol. Evol.">
        <title>Organellar Genomes of White Spruce (Picea glauca): Assembly and Annotation.</title>
        <authorList>
            <person name="Jackman S.D."/>
            <person name="Warren R.L."/>
            <person name="Gibb E.A."/>
            <person name="Vandervalk B.P."/>
            <person name="Mohamadi H."/>
            <person name="Chu J."/>
            <person name="Raymond A."/>
            <person name="Pleasance S."/>
            <person name="Coope R."/>
            <person name="Wildung M.R."/>
            <person name="Ritland C.E."/>
            <person name="Bousquet J."/>
            <person name="Jones S.J."/>
            <person name="Bohlmann J."/>
            <person name="Birol I."/>
        </authorList>
    </citation>
    <scope>NUCLEOTIDE SEQUENCE [LARGE SCALE GENOMIC DNA]</scope>
    <source>
        <tissue evidence="1">Flushing bud</tissue>
    </source>
</reference>
<keyword evidence="1" id="KW-0496">Mitochondrion</keyword>
<protein>
    <submittedName>
        <fullName evidence="1">Uncharacterized protein</fullName>
    </submittedName>
</protein>
<sequence>MGLELKAMVIKPENALLDQLQLLPRWINGF</sequence>
<gene>
    <name evidence="1" type="ORF">ABT39_MTgene6170</name>
</gene>
<comment type="caution">
    <text evidence="1">The sequence shown here is derived from an EMBL/GenBank/DDBJ whole genome shotgun (WGS) entry which is preliminary data.</text>
</comment>
<name>A0A101LXG8_PICGL</name>